<dbReference type="Proteomes" id="UP001457282">
    <property type="component" value="Unassembled WGS sequence"/>
</dbReference>
<dbReference type="AlphaFoldDB" id="A0AAW1WAM8"/>
<feature type="region of interest" description="Disordered" evidence="1">
    <location>
        <begin position="1"/>
        <end position="109"/>
    </location>
</feature>
<feature type="compositionally biased region" description="Basic residues" evidence="1">
    <location>
        <begin position="1"/>
        <end position="13"/>
    </location>
</feature>
<sequence length="109" mass="12300">MIPPNRRRGRPQKPLKDDIGDGNALKIEYEDEKSHISRKDVKNHSGIENGTKRKRSAHVNENMNKGQEENSIEIISSLDDPTKSVGFRQSGSRRKNKPHRAAEAGVQCK</sequence>
<accession>A0AAW1WAM8</accession>
<protein>
    <submittedName>
        <fullName evidence="2">Uncharacterized protein</fullName>
    </submittedName>
</protein>
<evidence type="ECO:0000313" key="2">
    <source>
        <dbReference type="EMBL" id="KAK9921721.1"/>
    </source>
</evidence>
<reference evidence="2 3" key="1">
    <citation type="journal article" date="2023" name="G3 (Bethesda)">
        <title>A chromosome-length genome assembly and annotation of blackberry (Rubus argutus, cv. 'Hillquist').</title>
        <authorList>
            <person name="Bruna T."/>
            <person name="Aryal R."/>
            <person name="Dudchenko O."/>
            <person name="Sargent D.J."/>
            <person name="Mead D."/>
            <person name="Buti M."/>
            <person name="Cavallini A."/>
            <person name="Hytonen T."/>
            <person name="Andres J."/>
            <person name="Pham M."/>
            <person name="Weisz D."/>
            <person name="Mascagni F."/>
            <person name="Usai G."/>
            <person name="Natali L."/>
            <person name="Bassil N."/>
            <person name="Fernandez G.E."/>
            <person name="Lomsadze A."/>
            <person name="Armour M."/>
            <person name="Olukolu B."/>
            <person name="Poorten T."/>
            <person name="Britton C."/>
            <person name="Davik J."/>
            <person name="Ashrafi H."/>
            <person name="Aiden E.L."/>
            <person name="Borodovsky M."/>
            <person name="Worthington M."/>
        </authorList>
    </citation>
    <scope>NUCLEOTIDE SEQUENCE [LARGE SCALE GENOMIC DNA]</scope>
    <source>
        <strain evidence="2">PI 553951</strain>
    </source>
</reference>
<evidence type="ECO:0000256" key="1">
    <source>
        <dbReference type="SAM" id="MobiDB-lite"/>
    </source>
</evidence>
<comment type="caution">
    <text evidence="2">The sequence shown here is derived from an EMBL/GenBank/DDBJ whole genome shotgun (WGS) entry which is preliminary data.</text>
</comment>
<name>A0AAW1WAM8_RUBAR</name>
<evidence type="ECO:0000313" key="3">
    <source>
        <dbReference type="Proteomes" id="UP001457282"/>
    </source>
</evidence>
<keyword evidence="3" id="KW-1185">Reference proteome</keyword>
<dbReference type="PANTHER" id="PTHR34055:SF7">
    <property type="entry name" value="NEUROFILAMENT MEDIUM POLYPEPTIDE-LIKE"/>
    <property type="match status" value="1"/>
</dbReference>
<dbReference type="EMBL" id="JBEDUW010000006">
    <property type="protein sequence ID" value="KAK9921721.1"/>
    <property type="molecule type" value="Genomic_DNA"/>
</dbReference>
<gene>
    <name evidence="2" type="ORF">M0R45_030220</name>
</gene>
<proteinExistence type="predicted"/>
<feature type="compositionally biased region" description="Basic and acidic residues" evidence="1">
    <location>
        <begin position="32"/>
        <end position="45"/>
    </location>
</feature>
<organism evidence="2 3">
    <name type="scientific">Rubus argutus</name>
    <name type="common">Southern blackberry</name>
    <dbReference type="NCBI Taxonomy" id="59490"/>
    <lineage>
        <taxon>Eukaryota</taxon>
        <taxon>Viridiplantae</taxon>
        <taxon>Streptophyta</taxon>
        <taxon>Embryophyta</taxon>
        <taxon>Tracheophyta</taxon>
        <taxon>Spermatophyta</taxon>
        <taxon>Magnoliopsida</taxon>
        <taxon>eudicotyledons</taxon>
        <taxon>Gunneridae</taxon>
        <taxon>Pentapetalae</taxon>
        <taxon>rosids</taxon>
        <taxon>fabids</taxon>
        <taxon>Rosales</taxon>
        <taxon>Rosaceae</taxon>
        <taxon>Rosoideae</taxon>
        <taxon>Rosoideae incertae sedis</taxon>
        <taxon>Rubus</taxon>
    </lineage>
</organism>
<dbReference type="PANTHER" id="PTHR34055">
    <property type="entry name" value="OS09G0491596 PROTEIN"/>
    <property type="match status" value="1"/>
</dbReference>